<evidence type="ECO:0000256" key="2">
    <source>
        <dbReference type="ARBA" id="ARBA00022803"/>
    </source>
</evidence>
<dbReference type="InterPro" id="IPR052346">
    <property type="entry name" value="O-mannosyl-transferase_TMTC"/>
</dbReference>
<evidence type="ECO:0000313" key="7">
    <source>
        <dbReference type="EMBL" id="BDS05213.1"/>
    </source>
</evidence>
<feature type="region of interest" description="Disordered" evidence="5">
    <location>
        <begin position="190"/>
        <end position="209"/>
    </location>
</feature>
<dbReference type="Gene3D" id="1.25.40.10">
    <property type="entry name" value="Tetratricopeptide repeat domain"/>
    <property type="match status" value="1"/>
</dbReference>
<sequence length="743" mass="84181">MSDHHLPIREFKPFRFVLPLLLACFVMATLAPQASAQQDPRALDPADVFFQAWLTIRDAEKLEKEEKYGDAWRKYRQAAKYYDVLSRFHKGWKPHLVEGRIKTTNESIKGIEPKAAAELAGKQAKTKDLVEGGPQKPDAGDATGSGDQRMPTPTTPRITPAPSIAQNSATSELQRRLNILEMDNKRLREELTKSRSMPAGSGGSKAEQQRLIDQIARRDRELTTLRNILARAPLQKDMDQLARQNRTIKAEIGITARALKESQRQLAEAKKTALKHKEDAELTQRRVEELQKDMDAQKKIDNRVVRELRKELTTVTGMLESTRRELGAANAKVARMERSLKESQATIQELTTERDALRTERDTLSNILKKSDSAGVQKLIAENMRLGKELKESLDRLEFLNRSNNATKDELIEAKRDLAIAKTRIMQYQQEQSDHTRRIKTLEKQLSDAEADLLASKSKTGGSAESAAKSEEVEILKATVKRLIASQERRRTAEKILWETYQKSQVNIPGLPEVIRDIRSAKVELTDQEKGLMVVRRPDSEFTSPERVSLPHARAFGNALEEEIATYNPLMKRAFEKGRYEAARQILEDMDERFPGHFPTLCNRGVVELKTQHYTEATEYFSEAITMRENSSYAHHMLGLSLYQSKDFDGARNAFQRSLDLKPGNAKAHLYLGILAGAGKRFQQAEEHFATAIKFDSTLSEAYFNLSVLSLQQNKKKEAADYYGKALDNGFQPDPDHESKLAK</sequence>
<dbReference type="PANTHER" id="PTHR44227:SF3">
    <property type="entry name" value="PROTEIN O-MANNOSYL-TRANSFERASE TMTC4"/>
    <property type="match status" value="1"/>
</dbReference>
<evidence type="ECO:0000256" key="4">
    <source>
        <dbReference type="SAM" id="Coils"/>
    </source>
</evidence>
<gene>
    <name evidence="7" type="ORF">NT6N_02530</name>
</gene>
<dbReference type="PROSITE" id="PS50005">
    <property type="entry name" value="TPR"/>
    <property type="match status" value="2"/>
</dbReference>
<name>A0AAT9FGX9_9BACT</name>
<keyword evidence="1" id="KW-0677">Repeat</keyword>
<feature type="signal peptide" evidence="6">
    <location>
        <begin position="1"/>
        <end position="36"/>
    </location>
</feature>
<dbReference type="PANTHER" id="PTHR44227">
    <property type="match status" value="1"/>
</dbReference>
<dbReference type="EMBL" id="AP026866">
    <property type="protein sequence ID" value="BDS05213.1"/>
    <property type="molecule type" value="Genomic_DNA"/>
</dbReference>
<proteinExistence type="predicted"/>
<dbReference type="AlphaFoldDB" id="A0AAT9FGX9"/>
<keyword evidence="4" id="KW-0175">Coiled coil</keyword>
<feature type="coiled-coil region" evidence="4">
    <location>
        <begin position="259"/>
        <end position="459"/>
    </location>
</feature>
<feature type="compositionally biased region" description="Low complexity" evidence="5">
    <location>
        <begin position="151"/>
        <end position="162"/>
    </location>
</feature>
<dbReference type="Pfam" id="PF13432">
    <property type="entry name" value="TPR_16"/>
    <property type="match status" value="1"/>
</dbReference>
<evidence type="ECO:0000256" key="6">
    <source>
        <dbReference type="SAM" id="SignalP"/>
    </source>
</evidence>
<protein>
    <recommendedName>
        <fullName evidence="8">Tetratricopeptide repeat protein</fullName>
    </recommendedName>
</protein>
<dbReference type="KEGG" id="osu:NT6N_02530"/>
<feature type="region of interest" description="Disordered" evidence="5">
    <location>
        <begin position="119"/>
        <end position="172"/>
    </location>
</feature>
<accession>A0AAT9FGX9</accession>
<feature type="repeat" description="TPR" evidence="3">
    <location>
        <begin position="632"/>
        <end position="665"/>
    </location>
</feature>
<evidence type="ECO:0000256" key="3">
    <source>
        <dbReference type="PROSITE-ProRule" id="PRU00339"/>
    </source>
</evidence>
<feature type="chain" id="PRO_5043927548" description="Tetratricopeptide repeat protein" evidence="6">
    <location>
        <begin position="37"/>
        <end position="743"/>
    </location>
</feature>
<evidence type="ECO:0000256" key="5">
    <source>
        <dbReference type="SAM" id="MobiDB-lite"/>
    </source>
</evidence>
<dbReference type="Pfam" id="PF13181">
    <property type="entry name" value="TPR_8"/>
    <property type="match status" value="1"/>
</dbReference>
<reference evidence="7" key="1">
    <citation type="submission" date="2024-07" db="EMBL/GenBank/DDBJ databases">
        <title>Complete genome sequence of Verrucomicrobiaceae bacterium NT6N.</title>
        <authorList>
            <person name="Huang C."/>
            <person name="Takami H."/>
            <person name="Hamasaki K."/>
        </authorList>
    </citation>
    <scope>NUCLEOTIDE SEQUENCE</scope>
    <source>
        <strain evidence="7">NT6N</strain>
    </source>
</reference>
<dbReference type="SUPFAM" id="SSF48452">
    <property type="entry name" value="TPR-like"/>
    <property type="match status" value="1"/>
</dbReference>
<evidence type="ECO:0000256" key="1">
    <source>
        <dbReference type="ARBA" id="ARBA00022737"/>
    </source>
</evidence>
<dbReference type="InterPro" id="IPR011990">
    <property type="entry name" value="TPR-like_helical_dom_sf"/>
</dbReference>
<dbReference type="SMART" id="SM00028">
    <property type="entry name" value="TPR"/>
    <property type="match status" value="4"/>
</dbReference>
<keyword evidence="2 3" id="KW-0802">TPR repeat</keyword>
<organism evidence="7">
    <name type="scientific">Oceaniferula spumae</name>
    <dbReference type="NCBI Taxonomy" id="2979115"/>
    <lineage>
        <taxon>Bacteria</taxon>
        <taxon>Pseudomonadati</taxon>
        <taxon>Verrucomicrobiota</taxon>
        <taxon>Verrucomicrobiia</taxon>
        <taxon>Verrucomicrobiales</taxon>
        <taxon>Verrucomicrobiaceae</taxon>
        <taxon>Oceaniferula</taxon>
    </lineage>
</organism>
<keyword evidence="6" id="KW-0732">Signal</keyword>
<evidence type="ECO:0008006" key="8">
    <source>
        <dbReference type="Google" id="ProtNLM"/>
    </source>
</evidence>
<dbReference type="InterPro" id="IPR019734">
    <property type="entry name" value="TPR_rpt"/>
</dbReference>
<feature type="repeat" description="TPR" evidence="3">
    <location>
        <begin position="598"/>
        <end position="631"/>
    </location>
</feature>